<dbReference type="EMBL" id="AP004689">
    <property type="protein sequence ID" value="BAD05432.1"/>
    <property type="molecule type" value="Genomic_DNA"/>
</dbReference>
<organism evidence="2 3">
    <name type="scientific">Oryza sativa subsp. japonica</name>
    <name type="common">Rice</name>
    <dbReference type="NCBI Taxonomy" id="39947"/>
    <lineage>
        <taxon>Eukaryota</taxon>
        <taxon>Viridiplantae</taxon>
        <taxon>Streptophyta</taxon>
        <taxon>Embryophyta</taxon>
        <taxon>Tracheophyta</taxon>
        <taxon>Spermatophyta</taxon>
        <taxon>Magnoliopsida</taxon>
        <taxon>Liliopsida</taxon>
        <taxon>Poales</taxon>
        <taxon>Poaceae</taxon>
        <taxon>BOP clade</taxon>
        <taxon>Oryzoideae</taxon>
        <taxon>Oryzeae</taxon>
        <taxon>Oryzinae</taxon>
        <taxon>Oryza</taxon>
        <taxon>Oryza sativa</taxon>
    </lineage>
</organism>
<sequence length="239" mass="26957">MGSAAAADPAASASRPQQEAAAGEQGRRWGAREQEVISVEELVELESIIGREKKEEVYTSLRARVVMVFEGLYKTEEDRTNLYFFHGFEVVPTPLPPADQPALRDRSRLLARCLQRQHCACPALARMRNPHPQPRCVGRWLTPAHLHRRRSSHESNSKEMGNHQNRRDRRMGNFRARHLIHCSGEQPNSERCFAHRTSSRGPPEGWGGRKVGERRGGGVSGRRKVWRAPDLTLPSPPPA</sequence>
<reference evidence="3" key="2">
    <citation type="journal article" date="2008" name="Nucleic Acids Res.">
        <title>The rice annotation project database (RAP-DB): 2008 update.</title>
        <authorList>
            <consortium name="The rice annotation project (RAP)"/>
        </authorList>
    </citation>
    <scope>GENOME REANNOTATION</scope>
    <source>
        <strain evidence="3">cv. Nipponbare</strain>
    </source>
</reference>
<feature type="region of interest" description="Disordered" evidence="1">
    <location>
        <begin position="146"/>
        <end position="168"/>
    </location>
</feature>
<evidence type="ECO:0000313" key="3">
    <source>
        <dbReference type="Proteomes" id="UP000000763"/>
    </source>
</evidence>
<feature type="compositionally biased region" description="Low complexity" evidence="1">
    <location>
        <begin position="1"/>
        <end position="14"/>
    </location>
</feature>
<feature type="compositionally biased region" description="Basic and acidic residues" evidence="1">
    <location>
        <begin position="152"/>
        <end position="161"/>
    </location>
</feature>
<dbReference type="AlphaFoldDB" id="Q6ZA11"/>
<reference evidence="3" key="1">
    <citation type="journal article" date="2005" name="Nature">
        <title>The map-based sequence of the rice genome.</title>
        <authorList>
            <consortium name="International rice genome sequencing project (IRGSP)"/>
            <person name="Matsumoto T."/>
            <person name="Wu J."/>
            <person name="Kanamori H."/>
            <person name="Katayose Y."/>
            <person name="Fujisawa M."/>
            <person name="Namiki N."/>
            <person name="Mizuno H."/>
            <person name="Yamamoto K."/>
            <person name="Antonio B.A."/>
            <person name="Baba T."/>
            <person name="Sakata K."/>
            <person name="Nagamura Y."/>
            <person name="Aoki H."/>
            <person name="Arikawa K."/>
            <person name="Arita K."/>
            <person name="Bito T."/>
            <person name="Chiden Y."/>
            <person name="Fujitsuka N."/>
            <person name="Fukunaka R."/>
            <person name="Hamada M."/>
            <person name="Harada C."/>
            <person name="Hayashi A."/>
            <person name="Hijishita S."/>
            <person name="Honda M."/>
            <person name="Hosokawa S."/>
            <person name="Ichikawa Y."/>
            <person name="Idonuma A."/>
            <person name="Iijima M."/>
            <person name="Ikeda M."/>
            <person name="Ikeno M."/>
            <person name="Ito K."/>
            <person name="Ito S."/>
            <person name="Ito T."/>
            <person name="Ito Y."/>
            <person name="Ito Y."/>
            <person name="Iwabuchi A."/>
            <person name="Kamiya K."/>
            <person name="Karasawa W."/>
            <person name="Kurita K."/>
            <person name="Katagiri S."/>
            <person name="Kikuta A."/>
            <person name="Kobayashi H."/>
            <person name="Kobayashi N."/>
            <person name="Machita K."/>
            <person name="Maehara T."/>
            <person name="Masukawa M."/>
            <person name="Mizubayashi T."/>
            <person name="Mukai Y."/>
            <person name="Nagasaki H."/>
            <person name="Nagata Y."/>
            <person name="Naito S."/>
            <person name="Nakashima M."/>
            <person name="Nakama Y."/>
            <person name="Nakamichi Y."/>
            <person name="Nakamura M."/>
            <person name="Meguro A."/>
            <person name="Negishi M."/>
            <person name="Ohta I."/>
            <person name="Ohta T."/>
            <person name="Okamoto M."/>
            <person name="Ono N."/>
            <person name="Saji S."/>
            <person name="Sakaguchi M."/>
            <person name="Sakai K."/>
            <person name="Shibata M."/>
            <person name="Shimokawa T."/>
            <person name="Song J."/>
            <person name="Takazaki Y."/>
            <person name="Terasawa K."/>
            <person name="Tsugane M."/>
            <person name="Tsuji K."/>
            <person name="Ueda S."/>
            <person name="Waki K."/>
            <person name="Yamagata H."/>
            <person name="Yamamoto M."/>
            <person name="Yamamoto S."/>
            <person name="Yamane H."/>
            <person name="Yoshiki S."/>
            <person name="Yoshihara R."/>
            <person name="Yukawa K."/>
            <person name="Zhong H."/>
            <person name="Yano M."/>
            <person name="Yuan Q."/>
            <person name="Ouyang S."/>
            <person name="Liu J."/>
            <person name="Jones K.M."/>
            <person name="Gansberger K."/>
            <person name="Moffat K."/>
            <person name="Hill J."/>
            <person name="Bera J."/>
            <person name="Fadrosh D."/>
            <person name="Jin S."/>
            <person name="Johri S."/>
            <person name="Kim M."/>
            <person name="Overton L."/>
            <person name="Reardon M."/>
            <person name="Tsitrin T."/>
            <person name="Vuong H."/>
            <person name="Weaver B."/>
            <person name="Ciecko A."/>
            <person name="Tallon L."/>
            <person name="Jackson J."/>
            <person name="Pai G."/>
            <person name="Aken S.V."/>
            <person name="Utterback T."/>
            <person name="Reidmuller S."/>
            <person name="Feldblyum T."/>
            <person name="Hsiao J."/>
            <person name="Zismann V."/>
            <person name="Iobst S."/>
            <person name="de Vazeille A.R."/>
            <person name="Buell C.R."/>
            <person name="Ying K."/>
            <person name="Li Y."/>
            <person name="Lu T."/>
            <person name="Huang Y."/>
            <person name="Zhao Q."/>
            <person name="Feng Q."/>
            <person name="Zhang L."/>
            <person name="Zhu J."/>
            <person name="Weng Q."/>
            <person name="Mu J."/>
            <person name="Lu Y."/>
            <person name="Fan D."/>
            <person name="Liu Y."/>
            <person name="Guan J."/>
            <person name="Zhang Y."/>
            <person name="Yu S."/>
            <person name="Liu X."/>
            <person name="Zhang Y."/>
            <person name="Hong G."/>
            <person name="Han B."/>
            <person name="Choisne N."/>
            <person name="Demange N."/>
            <person name="Orjeda G."/>
            <person name="Samain S."/>
            <person name="Cattolico L."/>
            <person name="Pelletier E."/>
            <person name="Couloux A."/>
            <person name="Segurens B."/>
            <person name="Wincker P."/>
            <person name="D'Hont A."/>
            <person name="Scarpelli C."/>
            <person name="Weissenbach J."/>
            <person name="Salanoubat M."/>
            <person name="Quetier F."/>
            <person name="Yu Y."/>
            <person name="Kim H.R."/>
            <person name="Rambo T."/>
            <person name="Currie J."/>
            <person name="Collura K."/>
            <person name="Luo M."/>
            <person name="Yang T."/>
            <person name="Ammiraju J.S.S."/>
            <person name="Engler F."/>
            <person name="Soderlund C."/>
            <person name="Wing R.A."/>
            <person name="Palmer L.E."/>
            <person name="de la Bastide M."/>
            <person name="Spiegel L."/>
            <person name="Nascimento L."/>
            <person name="Zutavern T."/>
            <person name="O'Shaughnessy A."/>
            <person name="Dike S."/>
            <person name="Dedhia N."/>
            <person name="Preston R."/>
            <person name="Balija V."/>
            <person name="McCombie W.R."/>
            <person name="Chow T."/>
            <person name="Chen H."/>
            <person name="Chung M."/>
            <person name="Chen C."/>
            <person name="Shaw J."/>
            <person name="Wu H."/>
            <person name="Hsiao K."/>
            <person name="Chao Y."/>
            <person name="Chu M."/>
            <person name="Cheng C."/>
            <person name="Hour A."/>
            <person name="Lee P."/>
            <person name="Lin S."/>
            <person name="Lin Y."/>
            <person name="Liou J."/>
            <person name="Liu S."/>
            <person name="Hsing Y."/>
            <person name="Raghuvanshi S."/>
            <person name="Mohanty A."/>
            <person name="Bharti A.K."/>
            <person name="Gaur A."/>
            <person name="Gupta V."/>
            <person name="Kumar D."/>
            <person name="Ravi V."/>
            <person name="Vij S."/>
            <person name="Kapur A."/>
            <person name="Khurana P."/>
            <person name="Khurana P."/>
            <person name="Khurana J.P."/>
            <person name="Tyagi A.K."/>
            <person name="Gaikwad K."/>
            <person name="Singh A."/>
            <person name="Dalal V."/>
            <person name="Srivastava S."/>
            <person name="Dixit A."/>
            <person name="Pal A.K."/>
            <person name="Ghazi I.A."/>
            <person name="Yadav M."/>
            <person name="Pandit A."/>
            <person name="Bhargava A."/>
            <person name="Sureshbabu K."/>
            <person name="Batra K."/>
            <person name="Sharma T.R."/>
            <person name="Mohapatra T."/>
            <person name="Singh N.K."/>
            <person name="Messing J."/>
            <person name="Nelson A.B."/>
            <person name="Fuks G."/>
            <person name="Kavchok S."/>
            <person name="Keizer G."/>
            <person name="Linton E."/>
            <person name="Llaca V."/>
            <person name="Song R."/>
            <person name="Tanyolac B."/>
            <person name="Young S."/>
            <person name="Ho-Il K."/>
            <person name="Hahn J.H."/>
            <person name="Sangsakoo G."/>
            <person name="Vanavichit A."/>
            <person name="de Mattos Luiz.A.T."/>
            <person name="Zimmer P.D."/>
            <person name="Malone G."/>
            <person name="Dellagostin O."/>
            <person name="de Oliveira A.C."/>
            <person name="Bevan M."/>
            <person name="Bancroft I."/>
            <person name="Minx P."/>
            <person name="Cordum H."/>
            <person name="Wilson R."/>
            <person name="Cheng Z."/>
            <person name="Jin W."/>
            <person name="Jiang J."/>
            <person name="Leong S.A."/>
            <person name="Iwama H."/>
            <person name="Gojobori T."/>
            <person name="Itoh T."/>
            <person name="Niimura Y."/>
            <person name="Fujii Y."/>
            <person name="Habara T."/>
            <person name="Sakai H."/>
            <person name="Sato Y."/>
            <person name="Wilson G."/>
            <person name="Kumar K."/>
            <person name="McCouch S."/>
            <person name="Juretic N."/>
            <person name="Hoen D."/>
            <person name="Wright S."/>
            <person name="Bruskiewich R."/>
            <person name="Bureau T."/>
            <person name="Miyao A."/>
            <person name="Hirochika H."/>
            <person name="Nishikawa T."/>
            <person name="Kadowaki K."/>
            <person name="Sugiura M."/>
            <person name="Burr B."/>
            <person name="Sasaki T."/>
        </authorList>
    </citation>
    <scope>NUCLEOTIDE SEQUENCE [LARGE SCALE GENOMIC DNA]</scope>
    <source>
        <strain evidence="3">cv. Nipponbare</strain>
    </source>
</reference>
<evidence type="ECO:0000256" key="1">
    <source>
        <dbReference type="SAM" id="MobiDB-lite"/>
    </source>
</evidence>
<accession>Q6ZA11</accession>
<feature type="region of interest" description="Disordered" evidence="1">
    <location>
        <begin position="189"/>
        <end position="239"/>
    </location>
</feature>
<proteinExistence type="predicted"/>
<evidence type="ECO:0000313" key="2">
    <source>
        <dbReference type="EMBL" id="BAD05432.1"/>
    </source>
</evidence>
<gene>
    <name evidence="2" type="primary">P0434E03.19</name>
</gene>
<dbReference type="Proteomes" id="UP000000763">
    <property type="component" value="Chromosome 8"/>
</dbReference>
<feature type="region of interest" description="Disordered" evidence="1">
    <location>
        <begin position="1"/>
        <end position="28"/>
    </location>
</feature>
<protein>
    <submittedName>
        <fullName evidence="2">Uncharacterized protein</fullName>
    </submittedName>
</protein>
<name>Q6ZA11_ORYSJ</name>